<dbReference type="OrthoDB" id="2431824at2759"/>
<reference evidence="1" key="1">
    <citation type="submission" date="2021-06" db="EMBL/GenBank/DDBJ databases">
        <authorList>
            <person name="Kallberg Y."/>
            <person name="Tangrot J."/>
            <person name="Rosling A."/>
        </authorList>
    </citation>
    <scope>NUCLEOTIDE SEQUENCE</scope>
    <source>
        <strain evidence="1">IN212</strain>
    </source>
</reference>
<dbReference type="Proteomes" id="UP000789396">
    <property type="component" value="Unassembled WGS sequence"/>
</dbReference>
<evidence type="ECO:0000313" key="2">
    <source>
        <dbReference type="Proteomes" id="UP000789396"/>
    </source>
</evidence>
<feature type="non-terminal residue" evidence="1">
    <location>
        <position position="46"/>
    </location>
</feature>
<keyword evidence="2" id="KW-1185">Reference proteome</keyword>
<dbReference type="AlphaFoldDB" id="A0A9N9NYC8"/>
<gene>
    <name evidence="1" type="ORF">RFULGI_LOCUS15101</name>
</gene>
<accession>A0A9N9NYC8</accession>
<comment type="caution">
    <text evidence="1">The sequence shown here is derived from an EMBL/GenBank/DDBJ whole genome shotgun (WGS) entry which is preliminary data.</text>
</comment>
<dbReference type="EMBL" id="CAJVPZ010046884">
    <property type="protein sequence ID" value="CAG8771645.1"/>
    <property type="molecule type" value="Genomic_DNA"/>
</dbReference>
<feature type="non-terminal residue" evidence="1">
    <location>
        <position position="1"/>
    </location>
</feature>
<protein>
    <submittedName>
        <fullName evidence="1">2817_t:CDS:1</fullName>
    </submittedName>
</protein>
<sequence length="46" mass="5384">DDTYTEGSNNYEFTDDYESVYEKSETEIPVIDLPEQISYSSFDDCE</sequence>
<organism evidence="1 2">
    <name type="scientific">Racocetra fulgida</name>
    <dbReference type="NCBI Taxonomy" id="60492"/>
    <lineage>
        <taxon>Eukaryota</taxon>
        <taxon>Fungi</taxon>
        <taxon>Fungi incertae sedis</taxon>
        <taxon>Mucoromycota</taxon>
        <taxon>Glomeromycotina</taxon>
        <taxon>Glomeromycetes</taxon>
        <taxon>Diversisporales</taxon>
        <taxon>Gigasporaceae</taxon>
        <taxon>Racocetra</taxon>
    </lineage>
</organism>
<name>A0A9N9NYC8_9GLOM</name>
<proteinExistence type="predicted"/>
<evidence type="ECO:0000313" key="1">
    <source>
        <dbReference type="EMBL" id="CAG8771645.1"/>
    </source>
</evidence>